<protein>
    <submittedName>
        <fullName evidence="2">Uncharacterized protein</fullName>
    </submittedName>
</protein>
<keyword evidence="1" id="KW-0472">Membrane</keyword>
<organism evidence="2 3">
    <name type="scientific">Brachionus plicatilis</name>
    <name type="common">Marine rotifer</name>
    <name type="synonym">Brachionus muelleri</name>
    <dbReference type="NCBI Taxonomy" id="10195"/>
    <lineage>
        <taxon>Eukaryota</taxon>
        <taxon>Metazoa</taxon>
        <taxon>Spiralia</taxon>
        <taxon>Gnathifera</taxon>
        <taxon>Rotifera</taxon>
        <taxon>Eurotatoria</taxon>
        <taxon>Monogononta</taxon>
        <taxon>Pseudotrocha</taxon>
        <taxon>Ploima</taxon>
        <taxon>Brachionidae</taxon>
        <taxon>Brachionus</taxon>
    </lineage>
</organism>
<sequence length="64" mass="7733">MSKKWHVEVYDQMIKCSIKKVQNPKDKRFNFAKIIRLKNQIIFYRSCVICANFRITLLLVIPFN</sequence>
<keyword evidence="1" id="KW-1133">Transmembrane helix</keyword>
<keyword evidence="1" id="KW-0812">Transmembrane</keyword>
<proteinExistence type="predicted"/>
<accession>A0A3M7SNL6</accession>
<name>A0A3M7SNL6_BRAPC</name>
<evidence type="ECO:0000256" key="1">
    <source>
        <dbReference type="SAM" id="Phobius"/>
    </source>
</evidence>
<reference evidence="2 3" key="1">
    <citation type="journal article" date="2018" name="Sci. Rep.">
        <title>Genomic signatures of local adaptation to the degree of environmental predictability in rotifers.</title>
        <authorList>
            <person name="Franch-Gras L."/>
            <person name="Hahn C."/>
            <person name="Garcia-Roger E.M."/>
            <person name="Carmona M.J."/>
            <person name="Serra M."/>
            <person name="Gomez A."/>
        </authorList>
    </citation>
    <scope>NUCLEOTIDE SEQUENCE [LARGE SCALE GENOMIC DNA]</scope>
    <source>
        <strain evidence="2">HYR1</strain>
    </source>
</reference>
<gene>
    <name evidence="2" type="ORF">BpHYR1_015821</name>
</gene>
<dbReference type="OrthoDB" id="2414723at2759"/>
<dbReference type="AlphaFoldDB" id="A0A3M7SNL6"/>
<dbReference type="Proteomes" id="UP000276133">
    <property type="component" value="Unassembled WGS sequence"/>
</dbReference>
<comment type="caution">
    <text evidence="2">The sequence shown here is derived from an EMBL/GenBank/DDBJ whole genome shotgun (WGS) entry which is preliminary data.</text>
</comment>
<keyword evidence="3" id="KW-1185">Reference proteome</keyword>
<dbReference type="EMBL" id="REGN01001046">
    <property type="protein sequence ID" value="RNA37424.1"/>
    <property type="molecule type" value="Genomic_DNA"/>
</dbReference>
<feature type="transmembrane region" description="Helical" evidence="1">
    <location>
        <begin position="42"/>
        <end position="63"/>
    </location>
</feature>
<evidence type="ECO:0000313" key="2">
    <source>
        <dbReference type="EMBL" id="RNA37424.1"/>
    </source>
</evidence>
<evidence type="ECO:0000313" key="3">
    <source>
        <dbReference type="Proteomes" id="UP000276133"/>
    </source>
</evidence>